<sequence length="96" mass="10219">MQVGERLQGVQAGRVPRGARLAAAAAQGAGAAGLLGRLLHPAGARISHWPRPSARRGLGQLRRGGHLVLPSRRRLRDSGDRRRAVLQVRARAAAEL</sequence>
<evidence type="ECO:0000313" key="2">
    <source>
        <dbReference type="Proteomes" id="UP001152836"/>
    </source>
</evidence>
<comment type="caution">
    <text evidence="1">The sequence shown here is derived from an EMBL/GenBank/DDBJ whole genome shotgun (WGS) entry which is preliminary data.</text>
</comment>
<protein>
    <submittedName>
        <fullName evidence="1">AABR07070609.1 protein</fullName>
    </submittedName>
</protein>
<dbReference type="EMBL" id="CALSGD010001501">
    <property type="protein sequence ID" value="CAH6874825.1"/>
    <property type="molecule type" value="Genomic_DNA"/>
</dbReference>
<dbReference type="Proteomes" id="UP001152836">
    <property type="component" value="Unassembled WGS sequence"/>
</dbReference>
<organism evidence="1 2">
    <name type="scientific">Phodopus roborovskii</name>
    <name type="common">Roborovski's desert hamster</name>
    <name type="synonym">Cricetulus roborovskii</name>
    <dbReference type="NCBI Taxonomy" id="109678"/>
    <lineage>
        <taxon>Eukaryota</taxon>
        <taxon>Metazoa</taxon>
        <taxon>Chordata</taxon>
        <taxon>Craniata</taxon>
        <taxon>Vertebrata</taxon>
        <taxon>Euteleostomi</taxon>
        <taxon>Mammalia</taxon>
        <taxon>Eutheria</taxon>
        <taxon>Euarchontoglires</taxon>
        <taxon>Glires</taxon>
        <taxon>Rodentia</taxon>
        <taxon>Myomorpha</taxon>
        <taxon>Muroidea</taxon>
        <taxon>Cricetidae</taxon>
        <taxon>Cricetinae</taxon>
        <taxon>Phodopus</taxon>
    </lineage>
</organism>
<accession>A0AAU9ZVJ6</accession>
<evidence type="ECO:0000313" key="1">
    <source>
        <dbReference type="EMBL" id="CAH6874825.1"/>
    </source>
</evidence>
<keyword evidence="2" id="KW-1185">Reference proteome</keyword>
<gene>
    <name evidence="1" type="primary">AABR07070609.1</name>
    <name evidence="1" type="ORF">PHOROB_LOCUS12294</name>
</gene>
<proteinExistence type="predicted"/>
<name>A0AAU9ZVJ6_PHORO</name>
<reference evidence="1" key="1">
    <citation type="submission" date="2022-06" db="EMBL/GenBank/DDBJ databases">
        <authorList>
            <person name="Andreotti S."/>
            <person name="Wyler E."/>
        </authorList>
    </citation>
    <scope>NUCLEOTIDE SEQUENCE</scope>
</reference>
<dbReference type="AlphaFoldDB" id="A0AAU9ZVJ6"/>